<dbReference type="GO" id="GO:0008270">
    <property type="term" value="F:zinc ion binding"/>
    <property type="evidence" value="ECO:0007669"/>
    <property type="project" value="InterPro"/>
</dbReference>
<accession>A0A1E4U0M5</accession>
<keyword evidence="2" id="KW-0539">Nucleus</keyword>
<dbReference type="SUPFAM" id="SSF57701">
    <property type="entry name" value="Zn2/Cys6 DNA-binding domain"/>
    <property type="match status" value="1"/>
</dbReference>
<dbReference type="PANTHER" id="PTHR37534">
    <property type="entry name" value="TRANSCRIPTIONAL ACTIVATOR PROTEIN UGA3"/>
    <property type="match status" value="1"/>
</dbReference>
<dbReference type="GO" id="GO:0000981">
    <property type="term" value="F:DNA-binding transcription factor activity, RNA polymerase II-specific"/>
    <property type="evidence" value="ECO:0007669"/>
    <property type="project" value="InterPro"/>
</dbReference>
<dbReference type="CDD" id="cd00067">
    <property type="entry name" value="GAL4"/>
    <property type="match status" value="1"/>
</dbReference>
<dbReference type="InterPro" id="IPR001138">
    <property type="entry name" value="Zn2Cys6_DnaBD"/>
</dbReference>
<dbReference type="EMBL" id="KV454011">
    <property type="protein sequence ID" value="ODV97540.1"/>
    <property type="molecule type" value="Genomic_DNA"/>
</dbReference>
<dbReference type="GO" id="GO:0000976">
    <property type="term" value="F:transcription cis-regulatory region binding"/>
    <property type="evidence" value="ECO:0007669"/>
    <property type="project" value="TreeGrafter"/>
</dbReference>
<dbReference type="GO" id="GO:0005634">
    <property type="term" value="C:nucleus"/>
    <property type="evidence" value="ECO:0007669"/>
    <property type="project" value="UniProtKB-SubCell"/>
</dbReference>
<feature type="domain" description="Zn(2)-C6 fungal-type" evidence="4">
    <location>
        <begin position="46"/>
        <end position="76"/>
    </location>
</feature>
<sequence>MITGLEETQVPLVGRYHSSMEPDIPSDEQDTRNGTFSPPRKRSKNGCLTCKIRKKRCDEIRPTCGDCTRLKKPCEWLDPNMPEDEARQLKLKMEKLEAENKTRKRRKMVKTLETKDDNMINDNEQMDALEKLVFRPFTFPESVSEQFSPLTDDGDALPLDSDSLPNNSNINENYSFPKVEPTLGRQPLQSLALDLKANLGTFSPLSCQSPFSGLAFLKKIEDVRDDKIQELNNDNNNEAAKEEYMNNLFEGNLSPTLPQTPSFLKLTNLRYLDGTGLQLYQYYRDKLARIISVVPEEENLYLKIFLPMAEQDLGILYGIIAWSGFHVGNEFYENQGLHFIKKALNHINENPIDVGGNNNVTRELFDSRLATYLILCSAEICSGDVKKWSYYLSCGAKMISSQGINSFNSSKHRHWLVTNFAYHDILTSSINERGMHFDIRDYEQIINLNTFGLDPLHGISKPLFHIIGEINNLAMESKSALIGELGDDLSVNLSKIVAAASILERKIDSSKPSPHDLTSFTKMKYIELQLTLFETFQLTCKLHLRHSVLRQNPNSLEIRLLVRELMKRLDVVLDTSVEGCLCFPLFIAGMNCPTESDRQLLLGKFKEFNKRYRYGNVERAGIVMEQVWMIDPTGDKCVDWYEVVKKLNWDLSFA</sequence>
<evidence type="ECO:0000313" key="6">
    <source>
        <dbReference type="Proteomes" id="UP000094236"/>
    </source>
</evidence>
<feature type="region of interest" description="Disordered" evidence="3">
    <location>
        <begin position="16"/>
        <end position="44"/>
    </location>
</feature>
<evidence type="ECO:0000256" key="3">
    <source>
        <dbReference type="SAM" id="MobiDB-lite"/>
    </source>
</evidence>
<dbReference type="OrthoDB" id="5419315at2759"/>
<dbReference type="InterPro" id="IPR036864">
    <property type="entry name" value="Zn2-C6_fun-type_DNA-bd_sf"/>
</dbReference>
<comment type="subcellular location">
    <subcellularLocation>
        <location evidence="1">Nucleus</location>
    </subcellularLocation>
</comment>
<dbReference type="InterPro" id="IPR021858">
    <property type="entry name" value="Fun_TF"/>
</dbReference>
<evidence type="ECO:0000256" key="2">
    <source>
        <dbReference type="ARBA" id="ARBA00023242"/>
    </source>
</evidence>
<dbReference type="AlphaFoldDB" id="A0A1E4U0M5"/>
<reference evidence="6" key="1">
    <citation type="submission" date="2016-05" db="EMBL/GenBank/DDBJ databases">
        <title>Comparative genomics of biotechnologically important yeasts.</title>
        <authorList>
            <consortium name="DOE Joint Genome Institute"/>
            <person name="Riley R."/>
            <person name="Haridas S."/>
            <person name="Wolfe K.H."/>
            <person name="Lopes M.R."/>
            <person name="Hittinger C.T."/>
            <person name="Goker M."/>
            <person name="Salamov A."/>
            <person name="Wisecaver J."/>
            <person name="Long T.M."/>
            <person name="Aerts A.L."/>
            <person name="Barry K."/>
            <person name="Choi C."/>
            <person name="Clum A."/>
            <person name="Coughlan A.Y."/>
            <person name="Deshpande S."/>
            <person name="Douglass A.P."/>
            <person name="Hanson S.J."/>
            <person name="Klenk H.-P."/>
            <person name="Labutti K."/>
            <person name="Lapidus A."/>
            <person name="Lindquist E."/>
            <person name="Lipzen A."/>
            <person name="Meier-Kolthoff J.P."/>
            <person name="Ohm R.A."/>
            <person name="Otillar R.P."/>
            <person name="Pangilinan J."/>
            <person name="Peng Y."/>
            <person name="Rokas A."/>
            <person name="Rosa C.A."/>
            <person name="Scheuner C."/>
            <person name="Sibirny A.A."/>
            <person name="Slot J.C."/>
            <person name="Stielow J.B."/>
            <person name="Sun H."/>
            <person name="Kurtzman C.P."/>
            <person name="Blackwell M."/>
            <person name="Grigoriev I.V."/>
            <person name="Jeffries T.W."/>
        </authorList>
    </citation>
    <scope>NUCLEOTIDE SEQUENCE [LARGE SCALE GENOMIC DNA]</scope>
    <source>
        <strain evidence="6">NRRL Y-2460</strain>
    </source>
</reference>
<evidence type="ECO:0000313" key="5">
    <source>
        <dbReference type="EMBL" id="ODV97540.1"/>
    </source>
</evidence>
<keyword evidence="6" id="KW-1185">Reference proteome</keyword>
<dbReference type="Pfam" id="PF00172">
    <property type="entry name" value="Zn_clus"/>
    <property type="match status" value="1"/>
</dbReference>
<name>A0A1E4U0M5_PACTA</name>
<dbReference type="GO" id="GO:0045944">
    <property type="term" value="P:positive regulation of transcription by RNA polymerase II"/>
    <property type="evidence" value="ECO:0007669"/>
    <property type="project" value="TreeGrafter"/>
</dbReference>
<organism evidence="5 6">
    <name type="scientific">Pachysolen tannophilus NRRL Y-2460</name>
    <dbReference type="NCBI Taxonomy" id="669874"/>
    <lineage>
        <taxon>Eukaryota</taxon>
        <taxon>Fungi</taxon>
        <taxon>Dikarya</taxon>
        <taxon>Ascomycota</taxon>
        <taxon>Saccharomycotina</taxon>
        <taxon>Pichiomycetes</taxon>
        <taxon>Pachysolenaceae</taxon>
        <taxon>Pachysolen</taxon>
    </lineage>
</organism>
<proteinExistence type="predicted"/>
<dbReference type="Proteomes" id="UP000094236">
    <property type="component" value="Unassembled WGS sequence"/>
</dbReference>
<dbReference type="PANTHER" id="PTHR37534:SF7">
    <property type="entry name" value="TRANSCRIPTIONAL ACTIVATOR PROTEIN UGA3"/>
    <property type="match status" value="1"/>
</dbReference>
<dbReference type="STRING" id="669874.A0A1E4U0M5"/>
<dbReference type="SMART" id="SM00066">
    <property type="entry name" value="GAL4"/>
    <property type="match status" value="1"/>
</dbReference>
<dbReference type="PROSITE" id="PS50048">
    <property type="entry name" value="ZN2_CY6_FUNGAL_2"/>
    <property type="match status" value="1"/>
</dbReference>
<evidence type="ECO:0000256" key="1">
    <source>
        <dbReference type="ARBA" id="ARBA00004123"/>
    </source>
</evidence>
<gene>
    <name evidence="5" type="ORF">PACTADRAFT_30989</name>
</gene>
<dbReference type="Pfam" id="PF11951">
    <property type="entry name" value="Fungal_trans_2"/>
    <property type="match status" value="1"/>
</dbReference>
<dbReference type="PROSITE" id="PS00463">
    <property type="entry name" value="ZN2_CY6_FUNGAL_1"/>
    <property type="match status" value="1"/>
</dbReference>
<protein>
    <recommendedName>
        <fullName evidence="4">Zn(2)-C6 fungal-type domain-containing protein</fullName>
    </recommendedName>
</protein>
<dbReference type="Gene3D" id="4.10.240.10">
    <property type="entry name" value="Zn(2)-C6 fungal-type DNA-binding domain"/>
    <property type="match status" value="1"/>
</dbReference>
<evidence type="ECO:0000259" key="4">
    <source>
        <dbReference type="PROSITE" id="PS50048"/>
    </source>
</evidence>